<dbReference type="RefSeq" id="WP_005002281.1">
    <property type="nucleotide sequence ID" value="NZ_CH672427.1"/>
</dbReference>
<dbReference type="FunFam" id="1.10.340.30:FF:000002">
    <property type="entry name" value="Adenine DNA glycosylase"/>
    <property type="match status" value="1"/>
</dbReference>
<dbReference type="GO" id="GO:0046872">
    <property type="term" value="F:metal ion binding"/>
    <property type="evidence" value="ECO:0007669"/>
    <property type="project" value="UniProtKB-UniRule"/>
</dbReference>
<dbReference type="GO" id="GO:0000701">
    <property type="term" value="F:purine-specific mismatch base pair DNA N-glycosylase activity"/>
    <property type="evidence" value="ECO:0007669"/>
    <property type="project" value="UniProtKB-EC"/>
</dbReference>
<dbReference type="EMBL" id="AAOF01000002">
    <property type="protein sequence ID" value="EAR22863.1"/>
    <property type="molecule type" value="Genomic_DNA"/>
</dbReference>
<gene>
    <name evidence="16" type="ORF">NB231_10433</name>
</gene>
<dbReference type="InterPro" id="IPR015797">
    <property type="entry name" value="NUDIX_hydrolase-like_dom_sf"/>
</dbReference>
<dbReference type="PANTHER" id="PTHR42944">
    <property type="entry name" value="ADENINE DNA GLYCOSYLASE"/>
    <property type="match status" value="1"/>
</dbReference>
<feature type="domain" description="HhH-GPD" evidence="15">
    <location>
        <begin position="51"/>
        <end position="202"/>
    </location>
</feature>
<evidence type="ECO:0000259" key="15">
    <source>
        <dbReference type="SMART" id="SM00478"/>
    </source>
</evidence>
<dbReference type="SMART" id="SM00478">
    <property type="entry name" value="ENDO3c"/>
    <property type="match status" value="1"/>
</dbReference>
<dbReference type="Gene3D" id="1.10.1670.10">
    <property type="entry name" value="Helix-hairpin-Helix base-excision DNA repair enzymes (C-terminal)"/>
    <property type="match status" value="1"/>
</dbReference>
<dbReference type="Pfam" id="PF00730">
    <property type="entry name" value="HhH-GPD"/>
    <property type="match status" value="1"/>
</dbReference>
<dbReference type="NCBIfam" id="NF008132">
    <property type="entry name" value="PRK10880.1"/>
    <property type="match status" value="1"/>
</dbReference>
<comment type="cofactor">
    <cofactor evidence="14">
        <name>[4Fe-4S] cluster</name>
        <dbReference type="ChEBI" id="CHEBI:49883"/>
    </cofactor>
    <text evidence="14">Binds 1 [4Fe-4S] cluster.</text>
</comment>
<dbReference type="AlphaFoldDB" id="A4BNR4"/>
<keyword evidence="8 14" id="KW-0227">DNA damage</keyword>
<dbReference type="InterPro" id="IPR011257">
    <property type="entry name" value="DNA_glycosylase"/>
</dbReference>
<evidence type="ECO:0000256" key="10">
    <source>
        <dbReference type="ARBA" id="ARBA00023004"/>
    </source>
</evidence>
<reference evidence="16 17" key="1">
    <citation type="submission" date="2006-02" db="EMBL/GenBank/DDBJ databases">
        <authorList>
            <person name="Waterbury J."/>
            <person name="Ferriera S."/>
            <person name="Johnson J."/>
            <person name="Kravitz S."/>
            <person name="Halpern A."/>
            <person name="Remington K."/>
            <person name="Beeson K."/>
            <person name="Tran B."/>
            <person name="Rogers Y.-H."/>
            <person name="Friedman R."/>
            <person name="Venter J.C."/>
        </authorList>
    </citation>
    <scope>NUCLEOTIDE SEQUENCE [LARGE SCALE GENOMIC DNA]</scope>
    <source>
        <strain evidence="16 17">Nb-231</strain>
    </source>
</reference>
<dbReference type="PROSITE" id="PS00764">
    <property type="entry name" value="ENDONUCLEASE_III_1"/>
    <property type="match status" value="1"/>
</dbReference>
<keyword evidence="17" id="KW-1185">Reference proteome</keyword>
<dbReference type="CDD" id="cd00056">
    <property type="entry name" value="ENDO3c"/>
    <property type="match status" value="1"/>
</dbReference>
<dbReference type="PROSITE" id="PS01155">
    <property type="entry name" value="ENDONUCLEASE_III_2"/>
    <property type="match status" value="1"/>
</dbReference>
<organism evidence="16 17">
    <name type="scientific">Nitrococcus mobilis Nb-231</name>
    <dbReference type="NCBI Taxonomy" id="314278"/>
    <lineage>
        <taxon>Bacteria</taxon>
        <taxon>Pseudomonadati</taxon>
        <taxon>Pseudomonadota</taxon>
        <taxon>Gammaproteobacteria</taxon>
        <taxon>Chromatiales</taxon>
        <taxon>Ectothiorhodospiraceae</taxon>
        <taxon>Nitrococcus</taxon>
    </lineage>
</organism>
<evidence type="ECO:0000256" key="6">
    <source>
        <dbReference type="ARBA" id="ARBA00022485"/>
    </source>
</evidence>
<dbReference type="GO" id="GO:0006284">
    <property type="term" value="P:base-excision repair"/>
    <property type="evidence" value="ECO:0007669"/>
    <property type="project" value="UniProtKB-UniRule"/>
</dbReference>
<dbReference type="OrthoDB" id="9802365at2"/>
<dbReference type="InterPro" id="IPR004035">
    <property type="entry name" value="Endouclease-III_FeS-bd_BS"/>
</dbReference>
<dbReference type="InterPro" id="IPR005760">
    <property type="entry name" value="A/G_AdeGlyc_MutY"/>
</dbReference>
<dbReference type="Gene3D" id="1.10.340.30">
    <property type="entry name" value="Hypothetical protein, domain 2"/>
    <property type="match status" value="1"/>
</dbReference>
<dbReference type="GO" id="GO:0006298">
    <property type="term" value="P:mismatch repair"/>
    <property type="evidence" value="ECO:0007669"/>
    <property type="project" value="TreeGrafter"/>
</dbReference>
<keyword evidence="12" id="KW-0234">DNA repair</keyword>
<evidence type="ECO:0000256" key="9">
    <source>
        <dbReference type="ARBA" id="ARBA00022801"/>
    </source>
</evidence>
<keyword evidence="9" id="KW-0378">Hydrolase</keyword>
<name>A4BNR4_9GAMM</name>
<dbReference type="InterPro" id="IPR044298">
    <property type="entry name" value="MIG/MutY"/>
</dbReference>
<comment type="similarity">
    <text evidence="3 14">Belongs to the Nth/MutY family.</text>
</comment>
<dbReference type="Pfam" id="PF14815">
    <property type="entry name" value="NUDIX_4"/>
    <property type="match status" value="1"/>
</dbReference>
<dbReference type="InterPro" id="IPR023170">
    <property type="entry name" value="HhH_base_excis_C"/>
</dbReference>
<evidence type="ECO:0000256" key="3">
    <source>
        <dbReference type="ARBA" id="ARBA00008343"/>
    </source>
</evidence>
<proteinExistence type="inferred from homology"/>
<evidence type="ECO:0000256" key="5">
    <source>
        <dbReference type="ARBA" id="ARBA00022023"/>
    </source>
</evidence>
<keyword evidence="7" id="KW-0479">Metal-binding</keyword>
<dbReference type="Gene3D" id="3.90.79.10">
    <property type="entry name" value="Nucleoside Triphosphate Pyrophosphohydrolase"/>
    <property type="match status" value="1"/>
</dbReference>
<dbReference type="Proteomes" id="UP000003374">
    <property type="component" value="Unassembled WGS sequence"/>
</dbReference>
<comment type="caution">
    <text evidence="16">The sequence shown here is derived from an EMBL/GenBank/DDBJ whole genome shotgun (WGS) entry which is preliminary data.</text>
</comment>
<dbReference type="NCBIfam" id="TIGR01084">
    <property type="entry name" value="mutY"/>
    <property type="match status" value="1"/>
</dbReference>
<dbReference type="SUPFAM" id="SSF48150">
    <property type="entry name" value="DNA-glycosylase"/>
    <property type="match status" value="1"/>
</dbReference>
<dbReference type="HOGENOM" id="CLU_012862_0_2_6"/>
<dbReference type="GO" id="GO:0034039">
    <property type="term" value="F:8-oxo-7,8-dihydroguanine DNA N-glycosylase activity"/>
    <property type="evidence" value="ECO:0007669"/>
    <property type="project" value="TreeGrafter"/>
</dbReference>
<sequence length="363" mass="40856">MDGNITPLPASASDPDGFAHAVIAWQAQHGRRDLPWQNPATSYRVWVSEIMLQQTQVATVVPYFQRFMARFPTLAALAGAELDDVLQLWTGLGYYARARHLHQAARRIDIDHGGRFPTTIDRLLELPGIGRSTAGAILSLALGQRHPILDGNVKRVLARYHAVPGWPGRAKVQHRLWTLAEHHTPRQQNAAYNQGMMDLGASLCIRVRPRCELCPLAGGCAARRLARQNQFPEPRPAKVKPVRQTRMLLLQQAGRVLLVRRPPAGVWGGLWCPPQCDLEADYVALCRRQFGLRIGPARAWPMRRHTFSHFHLEIHPVYAPVQAEDPSIMDRPGHLWYNEHSSNRCGLAAPVRQLLQDLEEIRA</sequence>
<dbReference type="InterPro" id="IPR003265">
    <property type="entry name" value="HhH-GPD_domain"/>
</dbReference>
<evidence type="ECO:0000256" key="1">
    <source>
        <dbReference type="ARBA" id="ARBA00000843"/>
    </source>
</evidence>
<dbReference type="PANTHER" id="PTHR42944:SF1">
    <property type="entry name" value="ADENINE DNA GLYCOSYLASE"/>
    <property type="match status" value="1"/>
</dbReference>
<evidence type="ECO:0000256" key="13">
    <source>
        <dbReference type="ARBA" id="ARBA00023295"/>
    </source>
</evidence>
<evidence type="ECO:0000256" key="14">
    <source>
        <dbReference type="RuleBase" id="RU365096"/>
    </source>
</evidence>
<dbReference type="GO" id="GO:0035485">
    <property type="term" value="F:adenine/guanine mispair binding"/>
    <property type="evidence" value="ECO:0007669"/>
    <property type="project" value="TreeGrafter"/>
</dbReference>
<keyword evidence="13 14" id="KW-0326">Glycosidase</keyword>
<keyword evidence="10 14" id="KW-0408">Iron</keyword>
<comment type="function">
    <text evidence="2">Adenine glycosylase active on G-A mispairs. MutY also corrects error-prone DNA synthesis past GO lesions which are due to the oxidatively damaged form of guanine: 7,8-dihydro-8-oxoguanine (8-oxo-dGTP).</text>
</comment>
<dbReference type="GO" id="GO:0032357">
    <property type="term" value="F:oxidized purine DNA binding"/>
    <property type="evidence" value="ECO:0007669"/>
    <property type="project" value="TreeGrafter"/>
</dbReference>
<keyword evidence="11" id="KW-0411">Iron-sulfur</keyword>
<evidence type="ECO:0000256" key="11">
    <source>
        <dbReference type="ARBA" id="ARBA00023014"/>
    </source>
</evidence>
<accession>A4BNR4</accession>
<evidence type="ECO:0000256" key="7">
    <source>
        <dbReference type="ARBA" id="ARBA00022723"/>
    </source>
</evidence>
<evidence type="ECO:0000256" key="2">
    <source>
        <dbReference type="ARBA" id="ARBA00002933"/>
    </source>
</evidence>
<dbReference type="SUPFAM" id="SSF55811">
    <property type="entry name" value="Nudix"/>
    <property type="match status" value="1"/>
</dbReference>
<dbReference type="STRING" id="314278.NB231_10433"/>
<evidence type="ECO:0000256" key="12">
    <source>
        <dbReference type="ARBA" id="ARBA00023204"/>
    </source>
</evidence>
<dbReference type="EC" id="3.2.2.31" evidence="4 14"/>
<protein>
    <recommendedName>
        <fullName evidence="5 14">Adenine DNA glycosylase</fullName>
        <ecNumber evidence="4 14">3.2.2.31</ecNumber>
    </recommendedName>
</protein>
<dbReference type="InterPro" id="IPR004036">
    <property type="entry name" value="Endonuclease-III-like_CS2"/>
</dbReference>
<dbReference type="Pfam" id="PF00633">
    <property type="entry name" value="HHH"/>
    <property type="match status" value="1"/>
</dbReference>
<dbReference type="CDD" id="cd03431">
    <property type="entry name" value="NUDIX_DNA_Glycosylase_C-MutY"/>
    <property type="match status" value="1"/>
</dbReference>
<dbReference type="eggNOG" id="COG1194">
    <property type="taxonomic scope" value="Bacteria"/>
</dbReference>
<evidence type="ECO:0000313" key="17">
    <source>
        <dbReference type="Proteomes" id="UP000003374"/>
    </source>
</evidence>
<evidence type="ECO:0000313" key="16">
    <source>
        <dbReference type="EMBL" id="EAR22863.1"/>
    </source>
</evidence>
<evidence type="ECO:0000256" key="4">
    <source>
        <dbReference type="ARBA" id="ARBA00012045"/>
    </source>
</evidence>
<dbReference type="GO" id="GO:0051539">
    <property type="term" value="F:4 iron, 4 sulfur cluster binding"/>
    <property type="evidence" value="ECO:0007669"/>
    <property type="project" value="UniProtKB-UniRule"/>
</dbReference>
<dbReference type="InterPro" id="IPR000445">
    <property type="entry name" value="HhH_motif"/>
</dbReference>
<comment type="catalytic activity">
    <reaction evidence="1 14">
        <text>Hydrolyzes free adenine bases from 7,8-dihydro-8-oxoguanine:adenine mismatched double-stranded DNA, leaving an apurinic site.</text>
        <dbReference type="EC" id="3.2.2.31"/>
    </reaction>
</comment>
<keyword evidence="6" id="KW-0004">4Fe-4S</keyword>
<evidence type="ECO:0000256" key="8">
    <source>
        <dbReference type="ARBA" id="ARBA00022763"/>
    </source>
</evidence>
<dbReference type="InterPro" id="IPR029119">
    <property type="entry name" value="MutY_C"/>
</dbReference>